<evidence type="ECO:0000256" key="1">
    <source>
        <dbReference type="ARBA" id="ARBA00038158"/>
    </source>
</evidence>
<dbReference type="InterPro" id="IPR029063">
    <property type="entry name" value="SAM-dependent_MTases_sf"/>
</dbReference>
<dbReference type="AlphaFoldDB" id="A0AAJ0FFP6"/>
<dbReference type="CDD" id="cd02440">
    <property type="entry name" value="AdoMet_MTases"/>
    <property type="match status" value="1"/>
</dbReference>
<evidence type="ECO:0000256" key="2">
    <source>
        <dbReference type="SAM" id="MobiDB-lite"/>
    </source>
</evidence>
<organism evidence="3 4">
    <name type="scientific">Echria macrotheca</name>
    <dbReference type="NCBI Taxonomy" id="438768"/>
    <lineage>
        <taxon>Eukaryota</taxon>
        <taxon>Fungi</taxon>
        <taxon>Dikarya</taxon>
        <taxon>Ascomycota</taxon>
        <taxon>Pezizomycotina</taxon>
        <taxon>Sordariomycetes</taxon>
        <taxon>Sordariomycetidae</taxon>
        <taxon>Sordariales</taxon>
        <taxon>Schizotheciaceae</taxon>
        <taxon>Echria</taxon>
    </lineage>
</organism>
<sequence>MSGSVDNAPLQVDEHHDDSSDADSTYDFIEGQSTESLSSSILRYRQENGRTYHAFRDGRYYFPNDETENERLDLQHHIFYLTLNSKLGLAPPCEKGYKVGRVLDLGTGTGIWAMDYGDEHPEAEVIGIDLSPTQSQFVPPNVSFQIDDFEDDWTFSQPFDYIHSRMNNSSVMDWKRYIKQCFTNLNPGGYLEIQEFGVAKSDDDSLPTDSALKKSMDLFQQAADITHHTLVELDSLADMLRDTGFVDIVVSWYKWPSNTWPRDARFKELGMWNNENVTSGLQGFLMAALTRTLGWQREEVDVLVAKARTDVNNRRIHAYWPIIVVYGRKPD</sequence>
<dbReference type="SUPFAM" id="SSF53335">
    <property type="entry name" value="S-adenosyl-L-methionine-dependent methyltransferases"/>
    <property type="match status" value="1"/>
</dbReference>
<gene>
    <name evidence="3" type="ORF">QBC47DRAFT_429204</name>
</gene>
<protein>
    <submittedName>
        <fullName evidence="3">Secondary metabolism regulator LAE1</fullName>
    </submittedName>
</protein>
<comment type="caution">
    <text evidence="3">The sequence shown here is derived from an EMBL/GenBank/DDBJ whole genome shotgun (WGS) entry which is preliminary data.</text>
</comment>
<comment type="similarity">
    <text evidence="1">Belongs to the methyltransferase superfamily. LaeA methyltransferase family.</text>
</comment>
<evidence type="ECO:0000313" key="4">
    <source>
        <dbReference type="Proteomes" id="UP001239445"/>
    </source>
</evidence>
<evidence type="ECO:0000313" key="3">
    <source>
        <dbReference type="EMBL" id="KAK1761593.1"/>
    </source>
</evidence>
<proteinExistence type="inferred from homology"/>
<reference evidence="3" key="1">
    <citation type="submission" date="2023-06" db="EMBL/GenBank/DDBJ databases">
        <title>Genome-scale phylogeny and comparative genomics of the fungal order Sordariales.</title>
        <authorList>
            <consortium name="Lawrence Berkeley National Laboratory"/>
            <person name="Hensen N."/>
            <person name="Bonometti L."/>
            <person name="Westerberg I."/>
            <person name="Brannstrom I.O."/>
            <person name="Guillou S."/>
            <person name="Cros-Aarteil S."/>
            <person name="Calhoun S."/>
            <person name="Haridas S."/>
            <person name="Kuo A."/>
            <person name="Mondo S."/>
            <person name="Pangilinan J."/>
            <person name="Riley R."/>
            <person name="Labutti K."/>
            <person name="Andreopoulos B."/>
            <person name="Lipzen A."/>
            <person name="Chen C."/>
            <person name="Yanf M."/>
            <person name="Daum C."/>
            <person name="Ng V."/>
            <person name="Clum A."/>
            <person name="Steindorff A."/>
            <person name="Ohm R."/>
            <person name="Martin F."/>
            <person name="Silar P."/>
            <person name="Natvig D."/>
            <person name="Lalanne C."/>
            <person name="Gautier V."/>
            <person name="Ament-Velasquez S.L."/>
            <person name="Kruys A."/>
            <person name="Hutchinson M.I."/>
            <person name="Powell A.J."/>
            <person name="Barry K."/>
            <person name="Miller A.N."/>
            <person name="Grigoriev I.V."/>
            <person name="Debuchy R."/>
            <person name="Gladieux P."/>
            <person name="Thoren M.H."/>
            <person name="Johannesson H."/>
        </authorList>
    </citation>
    <scope>NUCLEOTIDE SEQUENCE</scope>
    <source>
        <strain evidence="3">PSN4</strain>
    </source>
</reference>
<dbReference type="GO" id="GO:0008168">
    <property type="term" value="F:methyltransferase activity"/>
    <property type="evidence" value="ECO:0007669"/>
    <property type="project" value="TreeGrafter"/>
</dbReference>
<dbReference type="Pfam" id="PF13489">
    <property type="entry name" value="Methyltransf_23"/>
    <property type="match status" value="1"/>
</dbReference>
<dbReference type="EMBL" id="MU839827">
    <property type="protein sequence ID" value="KAK1761593.1"/>
    <property type="molecule type" value="Genomic_DNA"/>
</dbReference>
<dbReference type="Gene3D" id="3.40.50.150">
    <property type="entry name" value="Vaccinia Virus protein VP39"/>
    <property type="match status" value="1"/>
</dbReference>
<feature type="region of interest" description="Disordered" evidence="2">
    <location>
        <begin position="1"/>
        <end position="26"/>
    </location>
</feature>
<dbReference type="PANTHER" id="PTHR43591">
    <property type="entry name" value="METHYLTRANSFERASE"/>
    <property type="match status" value="1"/>
</dbReference>
<accession>A0AAJ0FFP6</accession>
<dbReference type="PANTHER" id="PTHR43591:SF105">
    <property type="entry name" value="METHYLTRANSFERASE DOMAIN-CONTAINING PROTEIN-RELATED"/>
    <property type="match status" value="1"/>
</dbReference>
<keyword evidence="4" id="KW-1185">Reference proteome</keyword>
<name>A0AAJ0FFP6_9PEZI</name>
<dbReference type="Proteomes" id="UP001239445">
    <property type="component" value="Unassembled WGS sequence"/>
</dbReference>